<reference evidence="3" key="1">
    <citation type="submission" date="2022-11" db="UniProtKB">
        <authorList>
            <consortium name="WormBaseParasite"/>
        </authorList>
    </citation>
    <scope>IDENTIFICATION</scope>
</reference>
<evidence type="ECO:0000256" key="1">
    <source>
        <dbReference type="SAM" id="MobiDB-lite"/>
    </source>
</evidence>
<feature type="region of interest" description="Disordered" evidence="1">
    <location>
        <begin position="65"/>
        <end position="84"/>
    </location>
</feature>
<dbReference type="WBParaSite" id="jg25647">
    <property type="protein sequence ID" value="jg25647"/>
    <property type="gene ID" value="jg25647"/>
</dbReference>
<keyword evidence="2" id="KW-1185">Reference proteome</keyword>
<dbReference type="AlphaFoldDB" id="A0A915E227"/>
<dbReference type="Proteomes" id="UP000887574">
    <property type="component" value="Unplaced"/>
</dbReference>
<protein>
    <submittedName>
        <fullName evidence="3">Uncharacterized protein</fullName>
    </submittedName>
</protein>
<organism evidence="2 3">
    <name type="scientific">Ditylenchus dipsaci</name>
    <dbReference type="NCBI Taxonomy" id="166011"/>
    <lineage>
        <taxon>Eukaryota</taxon>
        <taxon>Metazoa</taxon>
        <taxon>Ecdysozoa</taxon>
        <taxon>Nematoda</taxon>
        <taxon>Chromadorea</taxon>
        <taxon>Rhabditida</taxon>
        <taxon>Tylenchina</taxon>
        <taxon>Tylenchomorpha</taxon>
        <taxon>Sphaerularioidea</taxon>
        <taxon>Anguinidae</taxon>
        <taxon>Anguininae</taxon>
        <taxon>Ditylenchus</taxon>
    </lineage>
</organism>
<accession>A0A915E227</accession>
<evidence type="ECO:0000313" key="3">
    <source>
        <dbReference type="WBParaSite" id="jg25647"/>
    </source>
</evidence>
<name>A0A915E227_9BILA</name>
<evidence type="ECO:0000313" key="2">
    <source>
        <dbReference type="Proteomes" id="UP000887574"/>
    </source>
</evidence>
<proteinExistence type="predicted"/>
<sequence>MELYLFRPDEHKKLYGCANITVEDVSLDKRQHFVKGIITIVLSAVYYRDVTSSVMHEMKKCIRTSSSGQQKHIGDQQGYPQPTEVELSHRRLRLKAKMKICARQSAEEKFLTSA</sequence>